<feature type="binding site" evidence="10">
    <location>
        <begin position="114"/>
        <end position="120"/>
    </location>
    <ligand>
        <name>ATP</name>
        <dbReference type="ChEBI" id="CHEBI:30616"/>
    </ligand>
</feature>
<dbReference type="PANTHER" id="PTHR45866:SF4">
    <property type="entry name" value="DNA TOPOISOMERASE 4 SUBUNIT B"/>
    <property type="match status" value="1"/>
</dbReference>
<feature type="binding site" evidence="10">
    <location>
        <position position="73"/>
    </location>
    <ligand>
        <name>ATP</name>
        <dbReference type="ChEBI" id="CHEBI:30616"/>
    </ligand>
</feature>
<dbReference type="PROSITE" id="PS00177">
    <property type="entry name" value="TOPOISOMERASE_II"/>
    <property type="match status" value="1"/>
</dbReference>
<keyword evidence="7 10" id="KW-0799">Topoisomerase</keyword>
<dbReference type="InterPro" id="IPR014721">
    <property type="entry name" value="Ribsml_uS5_D2-typ_fold_subgr"/>
</dbReference>
<dbReference type="HAMAP" id="MF_00938">
    <property type="entry name" value="ParE_type1"/>
    <property type="match status" value="1"/>
</dbReference>
<dbReference type="EMBL" id="JAMJPJ010000002">
    <property type="protein sequence ID" value="MCL7928971.1"/>
    <property type="molecule type" value="Genomic_DNA"/>
</dbReference>
<dbReference type="EC" id="5.6.2.2" evidence="10"/>
<organism evidence="12 13">
    <name type="scientific">Halomonas llamarensis</name>
    <dbReference type="NCBI Taxonomy" id="2945104"/>
    <lineage>
        <taxon>Bacteria</taxon>
        <taxon>Pseudomonadati</taxon>
        <taxon>Pseudomonadota</taxon>
        <taxon>Gammaproteobacteria</taxon>
        <taxon>Oceanospirillales</taxon>
        <taxon>Halomonadaceae</taxon>
        <taxon>Halomonas</taxon>
    </lineage>
</organism>
<dbReference type="PROSITE" id="PS50880">
    <property type="entry name" value="TOPRIM"/>
    <property type="match status" value="1"/>
</dbReference>
<dbReference type="PANTHER" id="PTHR45866">
    <property type="entry name" value="DNA GYRASE/TOPOISOMERASE SUBUNIT B"/>
    <property type="match status" value="1"/>
</dbReference>
<dbReference type="CDD" id="cd00822">
    <property type="entry name" value="TopoII_Trans_DNA_gyrase"/>
    <property type="match status" value="1"/>
</dbReference>
<feature type="binding site" evidence="10">
    <location>
        <position position="337"/>
    </location>
    <ligand>
        <name>ATP</name>
        <dbReference type="ChEBI" id="CHEBI:30616"/>
    </ligand>
</feature>
<dbReference type="InterPro" id="IPR013759">
    <property type="entry name" value="Topo_IIA_B_C"/>
</dbReference>
<dbReference type="Pfam" id="PF00204">
    <property type="entry name" value="DNA_gyraseB"/>
    <property type="match status" value="1"/>
</dbReference>
<feature type="binding site" evidence="10">
    <location>
        <position position="9"/>
    </location>
    <ligand>
        <name>ATP</name>
        <dbReference type="ChEBI" id="CHEBI:30616"/>
    </ligand>
</feature>
<dbReference type="PRINTS" id="PR00418">
    <property type="entry name" value="TPI2FAMILY"/>
</dbReference>
<keyword evidence="8 10" id="KW-0238">DNA-binding</keyword>
<evidence type="ECO:0000259" key="11">
    <source>
        <dbReference type="PROSITE" id="PS50880"/>
    </source>
</evidence>
<comment type="catalytic activity">
    <reaction evidence="1 10">
        <text>ATP-dependent breakage, passage and rejoining of double-stranded DNA.</text>
        <dbReference type="EC" id="5.6.2.2"/>
    </reaction>
</comment>
<feature type="site" description="Interaction with DNA" evidence="10">
    <location>
        <position position="616"/>
    </location>
</feature>
<dbReference type="SMART" id="SM00433">
    <property type="entry name" value="TOP2c"/>
    <property type="match status" value="1"/>
</dbReference>
<keyword evidence="5 10" id="KW-0067">ATP-binding</keyword>
<dbReference type="SUPFAM" id="SSF54211">
    <property type="entry name" value="Ribosomal protein S5 domain 2-like"/>
    <property type="match status" value="1"/>
</dbReference>
<comment type="function">
    <text evidence="10">Topoisomerase IV is essential for chromosome segregation. It relaxes supercoiled DNA. Performs the decatenation events required during the replication of a circular DNA molecule.</text>
</comment>
<dbReference type="InterPro" id="IPR005737">
    <property type="entry name" value="TopoIV_B_Gneg"/>
</dbReference>
<comment type="similarity">
    <text evidence="10">Belongs to the type II topoisomerase family. ParE type 1 subfamily.</text>
</comment>
<feature type="site" description="Interaction with DNA" evidence="10">
    <location>
        <position position="449"/>
    </location>
</feature>
<dbReference type="GO" id="GO:0003918">
    <property type="term" value="F:DNA topoisomerase type II (double strand cut, ATP-hydrolyzing) activity"/>
    <property type="evidence" value="ECO:0007669"/>
    <property type="project" value="UniProtKB-EC"/>
</dbReference>
<gene>
    <name evidence="10 12" type="primary">parE</name>
    <name evidence="12" type="ORF">M8006_03055</name>
</gene>
<dbReference type="Gene3D" id="3.40.50.670">
    <property type="match status" value="1"/>
</dbReference>
<dbReference type="SUPFAM" id="SSF55874">
    <property type="entry name" value="ATPase domain of HSP90 chaperone/DNA topoisomerase II/histidine kinase"/>
    <property type="match status" value="1"/>
</dbReference>
<dbReference type="Gene3D" id="3.30.565.10">
    <property type="entry name" value="Histidine kinase-like ATPase, C-terminal domain"/>
    <property type="match status" value="1"/>
</dbReference>
<dbReference type="SMART" id="SM00387">
    <property type="entry name" value="HATPase_c"/>
    <property type="match status" value="1"/>
</dbReference>
<evidence type="ECO:0000256" key="7">
    <source>
        <dbReference type="ARBA" id="ARBA00023029"/>
    </source>
</evidence>
<evidence type="ECO:0000256" key="9">
    <source>
        <dbReference type="ARBA" id="ARBA00023235"/>
    </source>
</evidence>
<comment type="cofactor">
    <cofactor evidence="2">
        <name>Mg(2+)</name>
        <dbReference type="ChEBI" id="CHEBI:18420"/>
    </cofactor>
</comment>
<evidence type="ECO:0000256" key="8">
    <source>
        <dbReference type="ARBA" id="ARBA00023125"/>
    </source>
</evidence>
<feature type="binding site" evidence="10">
    <location>
        <position position="46"/>
    </location>
    <ligand>
        <name>ATP</name>
        <dbReference type="ChEBI" id="CHEBI:30616"/>
    </ligand>
</feature>
<dbReference type="InterPro" id="IPR013506">
    <property type="entry name" value="Topo_IIA_bsu_dom2"/>
</dbReference>
<keyword evidence="3" id="KW-0479">Metal-binding</keyword>
<name>A0ABT0SMV6_9GAMM</name>
<dbReference type="Pfam" id="PF02518">
    <property type="entry name" value="HATPase_c"/>
    <property type="match status" value="1"/>
</dbReference>
<keyword evidence="9 10" id="KW-0413">Isomerase</keyword>
<keyword evidence="13" id="KW-1185">Reference proteome</keyword>
<dbReference type="Proteomes" id="UP001165308">
    <property type="component" value="Unassembled WGS sequence"/>
</dbReference>
<dbReference type="PRINTS" id="PR01098">
    <property type="entry name" value="TOPISMRASE4B"/>
</dbReference>
<keyword evidence="6" id="KW-0460">Magnesium</keyword>
<dbReference type="InterPro" id="IPR001241">
    <property type="entry name" value="Topo_IIA"/>
</dbReference>
<dbReference type="InterPro" id="IPR036890">
    <property type="entry name" value="HATPase_C_sf"/>
</dbReference>
<dbReference type="InterPro" id="IPR020568">
    <property type="entry name" value="Ribosomal_Su5_D2-typ_SF"/>
</dbReference>
<evidence type="ECO:0000313" key="12">
    <source>
        <dbReference type="EMBL" id="MCL7928971.1"/>
    </source>
</evidence>
<evidence type="ECO:0000256" key="4">
    <source>
        <dbReference type="ARBA" id="ARBA00022741"/>
    </source>
</evidence>
<dbReference type="Gene3D" id="3.30.230.10">
    <property type="match status" value="1"/>
</dbReference>
<proteinExistence type="inferred from homology"/>
<evidence type="ECO:0000256" key="3">
    <source>
        <dbReference type="ARBA" id="ARBA00022723"/>
    </source>
</evidence>
<dbReference type="Pfam" id="PF01751">
    <property type="entry name" value="Toprim"/>
    <property type="match status" value="1"/>
</dbReference>
<evidence type="ECO:0000256" key="5">
    <source>
        <dbReference type="ARBA" id="ARBA00022840"/>
    </source>
</evidence>
<feature type="site" description="Interaction with DNA" evidence="10">
    <location>
        <position position="500"/>
    </location>
</feature>
<evidence type="ECO:0000313" key="13">
    <source>
        <dbReference type="Proteomes" id="UP001165308"/>
    </source>
</evidence>
<comment type="caution">
    <text evidence="12">The sequence shown here is derived from an EMBL/GenBank/DDBJ whole genome shotgun (WGS) entry which is preliminary data.</text>
</comment>
<dbReference type="InterPro" id="IPR013760">
    <property type="entry name" value="Topo_IIA-like_dom_sf"/>
</dbReference>
<dbReference type="CDD" id="cd16928">
    <property type="entry name" value="HATPase_GyrB-like"/>
    <property type="match status" value="1"/>
</dbReference>
<dbReference type="SUPFAM" id="SSF56719">
    <property type="entry name" value="Type II DNA topoisomerase"/>
    <property type="match status" value="1"/>
</dbReference>
<dbReference type="InterPro" id="IPR006171">
    <property type="entry name" value="TOPRIM_dom"/>
</dbReference>
<protein>
    <recommendedName>
        <fullName evidence="10">DNA topoisomerase 4 subunit B</fullName>
        <ecNumber evidence="10">5.6.2.2</ecNumber>
    </recommendedName>
    <alternativeName>
        <fullName evidence="10">Topoisomerase IV subunit B</fullName>
    </alternativeName>
</protein>
<comment type="subunit">
    <text evidence="10">Heterotetramer composed of ParC and ParE.</text>
</comment>
<dbReference type="InterPro" id="IPR002288">
    <property type="entry name" value="DNA_gyrase_B_C"/>
</dbReference>
<dbReference type="Pfam" id="PF00986">
    <property type="entry name" value="DNA_gyraseB_C"/>
    <property type="match status" value="1"/>
</dbReference>
<evidence type="ECO:0000256" key="6">
    <source>
        <dbReference type="ARBA" id="ARBA00022842"/>
    </source>
</evidence>
<dbReference type="NCBIfam" id="TIGR01055">
    <property type="entry name" value="parE_Gneg"/>
    <property type="match status" value="1"/>
</dbReference>
<evidence type="ECO:0000256" key="1">
    <source>
        <dbReference type="ARBA" id="ARBA00000185"/>
    </source>
</evidence>
<dbReference type="InterPro" id="IPR003594">
    <property type="entry name" value="HATPase_dom"/>
</dbReference>
<evidence type="ECO:0000256" key="10">
    <source>
        <dbReference type="HAMAP-Rule" id="MF_00938"/>
    </source>
</evidence>
<sequence length="631" mass="69212">MTQFDASQYGASSIEVLSGLEPVRKRPGMYTDTSRPNHLAQEVIDNSVDEALAGHANAISVVLLSDGAIEVEDNGRGMPIDLHPEHGVSGVELIFTKLHSGGKFSSTSYRFSGGLHGVGVSVVNALSRRLDVEVTRDGARHGMAFEFGEKVEELHPIGKAAKRATGTKVRFWPDESYFDNPKLSISRLKHLLRAKAVLCPGLAVTLVETDGTKTEWAYADGLRDYLTESTDGYEVLPSEPFVGHFSDDEHGVDWAIQWLPEGGEALMESYVNLIPTPQGGTHVNGFRAGLLDALREFCEYRSLLPRGIKLTADDLWERVSFVLSVKMLDPQFAGQTKERLSSRTIAGFVSGVVKDAFSLWLNHHIDQAEALAELVISSAQQRQKKAKKVARKKVTSGPALPGKLADCSGQDPALSELFLVEGDSAGGSAKQARNRETQAILPLRGKILNTWEVDSHDIYSSQEVHDIAVAIGADPGIADLEKLRYHKLCILADADSDGLHIATLLCALFVKHFPSLVDAGHVYVAMPPLYRIDLGKDVHYALDESEKAAILKQLAKKRGTPNVQRFKGLGEMSPLQLRETTMAVETRRLVQLTRDEGDGTQEMMDMLLAKKRAGDRKKWLEDYGNLADIEV</sequence>
<evidence type="ECO:0000256" key="2">
    <source>
        <dbReference type="ARBA" id="ARBA00001946"/>
    </source>
</evidence>
<reference evidence="12" key="1">
    <citation type="submission" date="2022-05" db="EMBL/GenBank/DDBJ databases">
        <title>Halomonas geminus sp. nov. and Halomonas llamarensis sp. nov. isolated from high-altitude salars of the Atacama Desert.</title>
        <authorList>
            <person name="Hintersatz C."/>
            <person name="Rojas L.A."/>
            <person name="Wei T.-S."/>
            <person name="Kutschke S."/>
            <person name="Lehmann F."/>
            <person name="Jain R."/>
            <person name="Pollmann K."/>
        </authorList>
    </citation>
    <scope>NUCLEOTIDE SEQUENCE</scope>
    <source>
        <strain evidence="12">ATCHA</strain>
    </source>
</reference>
<feature type="domain" description="Toprim" evidence="11">
    <location>
        <begin position="415"/>
        <end position="528"/>
    </location>
</feature>
<dbReference type="InterPro" id="IPR018522">
    <property type="entry name" value="TopoIIA_CS"/>
</dbReference>
<dbReference type="RefSeq" id="WP_250079924.1">
    <property type="nucleotide sequence ID" value="NZ_JAMJPJ010000002.1"/>
</dbReference>
<accession>A0ABT0SMV6</accession>
<keyword evidence="4 10" id="KW-0547">Nucleotide-binding</keyword>